<name>A0A8S5U4A1_9CAUD</name>
<dbReference type="EMBL" id="BK016005">
    <property type="protein sequence ID" value="DAF89253.1"/>
    <property type="molecule type" value="Genomic_DNA"/>
</dbReference>
<proteinExistence type="predicted"/>
<evidence type="ECO:0000313" key="1">
    <source>
        <dbReference type="EMBL" id="DAF89253.1"/>
    </source>
</evidence>
<reference evidence="1" key="1">
    <citation type="journal article" date="2021" name="Proc. Natl. Acad. Sci. U.S.A.">
        <title>A Catalog of Tens of Thousands of Viruses from Human Metagenomes Reveals Hidden Associations with Chronic Diseases.</title>
        <authorList>
            <person name="Tisza M.J."/>
            <person name="Buck C.B."/>
        </authorList>
    </citation>
    <scope>NUCLEOTIDE SEQUENCE</scope>
    <source>
        <strain evidence="1">Ct6GI21</strain>
    </source>
</reference>
<accession>A0A8S5U4A1</accession>
<sequence>MVNVYERISEWLLECPVFDGYLYFNVIPVENGNSSLNSNSSSTIITNFLDGSKEVQLYFTINVVKEYDNGGTSDLNLDAINSFSEIVAWVEQKNHLQEFPDLGQNCTVNEVVPSYTTPEVYLTPDNPGIARYEGRFSINYLERK</sequence>
<organism evidence="1">
    <name type="scientific">Siphoviridae sp. ct6GI21</name>
    <dbReference type="NCBI Taxonomy" id="2825340"/>
    <lineage>
        <taxon>Viruses</taxon>
        <taxon>Duplodnaviria</taxon>
        <taxon>Heunggongvirae</taxon>
        <taxon>Uroviricota</taxon>
        <taxon>Caudoviricetes</taxon>
    </lineage>
</organism>
<protein>
    <submittedName>
        <fullName evidence="1">Minor capsid protein from bacteriophage</fullName>
    </submittedName>
</protein>